<evidence type="ECO:0000313" key="2">
    <source>
        <dbReference type="Proteomes" id="UP000215459"/>
    </source>
</evidence>
<reference evidence="1 2" key="1">
    <citation type="submission" date="2017-07" db="EMBL/GenBank/DDBJ databases">
        <title>The genome sequence of Paludifilum halophilum highlights mechanisms for microbial adaptation to high salt environemnts.</title>
        <authorList>
            <person name="Belbahri L."/>
        </authorList>
    </citation>
    <scope>NUCLEOTIDE SEQUENCE [LARGE SCALE GENOMIC DNA]</scope>
    <source>
        <strain evidence="1 2">DSM 102817</strain>
    </source>
</reference>
<keyword evidence="2" id="KW-1185">Reference proteome</keyword>
<dbReference type="EMBL" id="NOWF01000003">
    <property type="protein sequence ID" value="OYD08557.1"/>
    <property type="molecule type" value="Genomic_DNA"/>
</dbReference>
<accession>A0A235B9I8</accession>
<proteinExistence type="predicted"/>
<organism evidence="1 2">
    <name type="scientific">Paludifilum halophilum</name>
    <dbReference type="NCBI Taxonomy" id="1642702"/>
    <lineage>
        <taxon>Bacteria</taxon>
        <taxon>Bacillati</taxon>
        <taxon>Bacillota</taxon>
        <taxon>Bacilli</taxon>
        <taxon>Bacillales</taxon>
        <taxon>Thermoactinomycetaceae</taxon>
        <taxon>Paludifilum</taxon>
    </lineage>
</organism>
<evidence type="ECO:0000313" key="1">
    <source>
        <dbReference type="EMBL" id="OYD08557.1"/>
    </source>
</evidence>
<comment type="caution">
    <text evidence="1">The sequence shown here is derived from an EMBL/GenBank/DDBJ whole genome shotgun (WGS) entry which is preliminary data.</text>
</comment>
<gene>
    <name evidence="1" type="ORF">CHM34_06950</name>
</gene>
<dbReference type="Proteomes" id="UP000215459">
    <property type="component" value="Unassembled WGS sequence"/>
</dbReference>
<name>A0A235B9I8_9BACL</name>
<protein>
    <submittedName>
        <fullName evidence="1">Uncharacterized protein</fullName>
    </submittedName>
</protein>
<dbReference type="AlphaFoldDB" id="A0A235B9I8"/>
<sequence>MMTLVLMDNAKVLAFYDEDGAFLGERERTEALHTLFEDAERKLFRLELEEDVEYSTISVEEYDGEYDVVRNDWVYLTNGRKDFRDDNLRTYKREYAAVAFAYKQGLPVSLNY</sequence>